<dbReference type="EC" id="1.5.5.2" evidence="3"/>
<feature type="domain" description="Proline dehydrogenase" evidence="10">
    <location>
        <begin position="43"/>
        <end position="300"/>
    </location>
</feature>
<dbReference type="Pfam" id="PF01619">
    <property type="entry name" value="Pro_dh"/>
    <property type="match status" value="1"/>
</dbReference>
<reference evidence="11 12" key="1">
    <citation type="submission" date="2024-10" db="EMBL/GenBank/DDBJ databases">
        <title>The Natural Products Discovery Center: Release of the First 8490 Sequenced Strains for Exploring Actinobacteria Biosynthetic Diversity.</title>
        <authorList>
            <person name="Kalkreuter E."/>
            <person name="Kautsar S.A."/>
            <person name="Yang D."/>
            <person name="Bader C.D."/>
            <person name="Teijaro C.N."/>
            <person name="Fluegel L."/>
            <person name="Davis C.M."/>
            <person name="Simpson J.R."/>
            <person name="Lauterbach L."/>
            <person name="Steele A.D."/>
            <person name="Gui C."/>
            <person name="Meng S."/>
            <person name="Li G."/>
            <person name="Viehrig K."/>
            <person name="Ye F."/>
            <person name="Su P."/>
            <person name="Kiefer A.F."/>
            <person name="Nichols A."/>
            <person name="Cepeda A.J."/>
            <person name="Yan W."/>
            <person name="Fan B."/>
            <person name="Jiang Y."/>
            <person name="Adhikari A."/>
            <person name="Zheng C.-J."/>
            <person name="Schuster L."/>
            <person name="Cowan T.M."/>
            <person name="Smanski M.J."/>
            <person name="Chevrette M.G."/>
            <person name="De Carvalho L.P.S."/>
            <person name="Shen B."/>
        </authorList>
    </citation>
    <scope>NUCLEOTIDE SEQUENCE [LARGE SCALE GENOMIC DNA]</scope>
    <source>
        <strain evidence="11 12">NPDC021253</strain>
    </source>
</reference>
<comment type="cofactor">
    <cofactor evidence="1">
        <name>FAD</name>
        <dbReference type="ChEBI" id="CHEBI:57692"/>
    </cofactor>
</comment>
<name>A0ABW7SJF4_9ACTN</name>
<dbReference type="Proteomes" id="UP001611075">
    <property type="component" value="Unassembled WGS sequence"/>
</dbReference>
<evidence type="ECO:0000256" key="9">
    <source>
        <dbReference type="ARBA" id="ARBA00048779"/>
    </source>
</evidence>
<keyword evidence="6" id="KW-0274">FAD</keyword>
<dbReference type="Gene3D" id="3.20.20.220">
    <property type="match status" value="1"/>
</dbReference>
<organism evidence="11 12">
    <name type="scientific">Micromonospora rubida</name>
    <dbReference type="NCBI Taxonomy" id="2697657"/>
    <lineage>
        <taxon>Bacteria</taxon>
        <taxon>Bacillati</taxon>
        <taxon>Actinomycetota</taxon>
        <taxon>Actinomycetes</taxon>
        <taxon>Micromonosporales</taxon>
        <taxon>Micromonosporaceae</taxon>
        <taxon>Micromonospora</taxon>
    </lineage>
</organism>
<dbReference type="InterPro" id="IPR008219">
    <property type="entry name" value="PRODH_bac_arc"/>
</dbReference>
<dbReference type="PIRSF" id="PIRSF000196">
    <property type="entry name" value="Pro_dehydrog"/>
    <property type="match status" value="1"/>
</dbReference>
<dbReference type="SUPFAM" id="SSF51730">
    <property type="entry name" value="FAD-linked oxidoreductase"/>
    <property type="match status" value="1"/>
</dbReference>
<accession>A0ABW7SJF4</accession>
<evidence type="ECO:0000256" key="1">
    <source>
        <dbReference type="ARBA" id="ARBA00001974"/>
    </source>
</evidence>
<dbReference type="RefSeq" id="WP_396679587.1">
    <property type="nucleotide sequence ID" value="NZ_JBIRPU010000008.1"/>
</dbReference>
<dbReference type="InterPro" id="IPR015659">
    <property type="entry name" value="Proline_oxidase"/>
</dbReference>
<dbReference type="PANTHER" id="PTHR13914">
    <property type="entry name" value="PROLINE OXIDASE"/>
    <property type="match status" value="1"/>
</dbReference>
<dbReference type="InterPro" id="IPR029041">
    <property type="entry name" value="FAD-linked_oxidoreductase-like"/>
</dbReference>
<evidence type="ECO:0000256" key="5">
    <source>
        <dbReference type="ARBA" id="ARBA00022741"/>
    </source>
</evidence>
<comment type="catalytic activity">
    <reaction evidence="9">
        <text>L-proline + a quinone = (S)-1-pyrroline-5-carboxylate + a quinol + H(+)</text>
        <dbReference type="Rhea" id="RHEA:23784"/>
        <dbReference type="ChEBI" id="CHEBI:15378"/>
        <dbReference type="ChEBI" id="CHEBI:17388"/>
        <dbReference type="ChEBI" id="CHEBI:24646"/>
        <dbReference type="ChEBI" id="CHEBI:60039"/>
        <dbReference type="ChEBI" id="CHEBI:132124"/>
        <dbReference type="EC" id="1.5.5.2"/>
    </reaction>
</comment>
<evidence type="ECO:0000313" key="11">
    <source>
        <dbReference type="EMBL" id="MFI0793818.1"/>
    </source>
</evidence>
<keyword evidence="7" id="KW-0560">Oxidoreductase</keyword>
<dbReference type="InterPro" id="IPR002872">
    <property type="entry name" value="Proline_DH_dom"/>
</dbReference>
<keyword evidence="4" id="KW-0285">Flavoprotein</keyword>
<protein>
    <recommendedName>
        <fullName evidence="3">proline dehydrogenase</fullName>
        <ecNumber evidence="3">1.5.5.2</ecNumber>
    </recommendedName>
</protein>
<evidence type="ECO:0000256" key="3">
    <source>
        <dbReference type="ARBA" id="ARBA00012695"/>
    </source>
</evidence>
<dbReference type="PANTHER" id="PTHR13914:SF0">
    <property type="entry name" value="PROLINE DEHYDROGENASE 1, MITOCHONDRIAL"/>
    <property type="match status" value="1"/>
</dbReference>
<evidence type="ECO:0000256" key="2">
    <source>
        <dbReference type="ARBA" id="ARBA00004739"/>
    </source>
</evidence>
<keyword evidence="8" id="KW-0642">Proline metabolism</keyword>
<evidence type="ECO:0000313" key="12">
    <source>
        <dbReference type="Proteomes" id="UP001611075"/>
    </source>
</evidence>
<evidence type="ECO:0000256" key="7">
    <source>
        <dbReference type="ARBA" id="ARBA00023002"/>
    </source>
</evidence>
<evidence type="ECO:0000256" key="6">
    <source>
        <dbReference type="ARBA" id="ARBA00022827"/>
    </source>
</evidence>
<keyword evidence="12" id="KW-1185">Reference proteome</keyword>
<comment type="pathway">
    <text evidence="2">Amino-acid degradation; L-proline degradation into L-glutamate; L-glutamate from L-proline: step 1/2.</text>
</comment>
<dbReference type="EMBL" id="JBIRPU010000008">
    <property type="protein sequence ID" value="MFI0793818.1"/>
    <property type="molecule type" value="Genomic_DNA"/>
</dbReference>
<proteinExistence type="predicted"/>
<evidence type="ECO:0000256" key="4">
    <source>
        <dbReference type="ARBA" id="ARBA00022630"/>
    </source>
</evidence>
<comment type="caution">
    <text evidence="11">The sequence shown here is derived from an EMBL/GenBank/DDBJ whole genome shotgun (WGS) entry which is preliminary data.</text>
</comment>
<evidence type="ECO:0000256" key="8">
    <source>
        <dbReference type="ARBA" id="ARBA00023062"/>
    </source>
</evidence>
<sequence length="309" mass="34122">MLRTTLLAAANRPRLRRWLEAAPGGRAVVARFVAGQDAAAVVRVAEELAGDRLRVTIDHLGEDITDPSHAARTVEEYVKLIDLFREANLAERPDVSIKLSALGQALPTEGDEVAYRNAVEVCRAAERVGATVTLDMEDHTTTDSTLAILDRLRGDFPSVGVAVQARLRRTEADCVRLAETGSRVRLCKGAYAEPPEVAFQQRTEVNQSFRQCMEILFGGPGYPMIASHDPAVIRHAQELVERHGRAVGDHEFQMLYGVRPAEQRRLAAGGHTVRVYLPYGADSTAYFLRRLAERPANVAFFLRALTGRR</sequence>
<evidence type="ECO:0000259" key="10">
    <source>
        <dbReference type="Pfam" id="PF01619"/>
    </source>
</evidence>
<gene>
    <name evidence="11" type="ORF">ACH4OY_14165</name>
</gene>
<keyword evidence="5" id="KW-0547">Nucleotide-binding</keyword>